<dbReference type="AlphaFoldDB" id="A0A4R6DEY4"/>
<dbReference type="OrthoDB" id="154293at2"/>
<dbReference type="EMBL" id="SNVW01000009">
    <property type="protein sequence ID" value="TDN43127.1"/>
    <property type="molecule type" value="Genomic_DNA"/>
</dbReference>
<name>A0A4R6DEY4_9MICO</name>
<sequence>MSGLHGRLLPGLARTLHGPLELDLGGPGGGRRQLEPQDDRIVVSALAPDAAPLSQRVTPTSESFLAWATKRLPWRGNAELTDDSDADFLDALNLI</sequence>
<organism evidence="1 2">
    <name type="scientific">Curtobacterium flaccumfaciens</name>
    <dbReference type="NCBI Taxonomy" id="2035"/>
    <lineage>
        <taxon>Bacteria</taxon>
        <taxon>Bacillati</taxon>
        <taxon>Actinomycetota</taxon>
        <taxon>Actinomycetes</taxon>
        <taxon>Micrococcales</taxon>
        <taxon>Microbacteriaceae</taxon>
        <taxon>Curtobacterium</taxon>
    </lineage>
</organism>
<accession>A0A4R6DEY4</accession>
<dbReference type="RefSeq" id="WP_133520388.1">
    <property type="nucleotide sequence ID" value="NZ_SNVW01000009.1"/>
</dbReference>
<evidence type="ECO:0000313" key="1">
    <source>
        <dbReference type="EMBL" id="TDN43127.1"/>
    </source>
</evidence>
<gene>
    <name evidence="1" type="ORF">EDF64_10950</name>
</gene>
<comment type="caution">
    <text evidence="1">The sequence shown here is derived from an EMBL/GenBank/DDBJ whole genome shotgun (WGS) entry which is preliminary data.</text>
</comment>
<dbReference type="Proteomes" id="UP000295764">
    <property type="component" value="Unassembled WGS sequence"/>
</dbReference>
<protein>
    <submittedName>
        <fullName evidence="1">Uncharacterized protein</fullName>
    </submittedName>
</protein>
<proteinExistence type="predicted"/>
<evidence type="ECO:0000313" key="2">
    <source>
        <dbReference type="Proteomes" id="UP000295764"/>
    </source>
</evidence>
<reference evidence="1 2" key="1">
    <citation type="submission" date="2019-03" db="EMBL/GenBank/DDBJ databases">
        <title>Genomic analyses of the natural microbiome of Caenorhabditis elegans.</title>
        <authorList>
            <person name="Samuel B."/>
        </authorList>
    </citation>
    <scope>NUCLEOTIDE SEQUENCE [LARGE SCALE GENOMIC DNA]</scope>
    <source>
        <strain evidence="1 2">JUb65</strain>
    </source>
</reference>